<dbReference type="RefSeq" id="XP_045123332.1">
    <property type="nucleotide sequence ID" value="XM_045267397.1"/>
</dbReference>
<dbReference type="KEGG" id="ptru:123511471"/>
<feature type="transmembrane region" description="Helical" evidence="6">
    <location>
        <begin position="66"/>
        <end position="85"/>
    </location>
</feature>
<name>A0A0B4M163_PORTR</name>
<dbReference type="FunFam" id="1.10.3430.10:FF:000012">
    <property type="entry name" value="Rh type C glycoprotein"/>
    <property type="match status" value="1"/>
</dbReference>
<evidence type="ECO:0000256" key="5">
    <source>
        <dbReference type="ARBA" id="ARBA00023136"/>
    </source>
</evidence>
<evidence type="ECO:0000256" key="4">
    <source>
        <dbReference type="ARBA" id="ARBA00022989"/>
    </source>
</evidence>
<evidence type="ECO:0000256" key="1">
    <source>
        <dbReference type="ARBA" id="ARBA00004141"/>
    </source>
</evidence>
<dbReference type="PANTHER" id="PTHR11730:SF60">
    <property type="entry name" value="RH50, ISOFORM D"/>
    <property type="match status" value="1"/>
</dbReference>
<dbReference type="SUPFAM" id="SSF111352">
    <property type="entry name" value="Ammonium transporter"/>
    <property type="match status" value="1"/>
</dbReference>
<organism evidence="8">
    <name type="scientific">Portunus trituberculatus</name>
    <name type="common">Swimming crab</name>
    <name type="synonym">Neptunus trituberculatus</name>
    <dbReference type="NCBI Taxonomy" id="210409"/>
    <lineage>
        <taxon>Eukaryota</taxon>
        <taxon>Metazoa</taxon>
        <taxon>Ecdysozoa</taxon>
        <taxon>Arthropoda</taxon>
        <taxon>Crustacea</taxon>
        <taxon>Multicrustacea</taxon>
        <taxon>Malacostraca</taxon>
        <taxon>Eumalacostraca</taxon>
        <taxon>Eucarida</taxon>
        <taxon>Decapoda</taxon>
        <taxon>Pleocyemata</taxon>
        <taxon>Brachyura</taxon>
        <taxon>Eubrachyura</taxon>
        <taxon>Portunoidea</taxon>
        <taxon>Portunidae</taxon>
        <taxon>Portuninae</taxon>
        <taxon>Portunus</taxon>
    </lineage>
</organism>
<feature type="transmembrane region" description="Helical" evidence="6">
    <location>
        <begin position="97"/>
        <end position="114"/>
    </location>
</feature>
<accession>A0A0B4M163</accession>
<feature type="transmembrane region" description="Helical" evidence="6">
    <location>
        <begin position="7"/>
        <end position="28"/>
    </location>
</feature>
<reference evidence="8" key="2">
    <citation type="submission" date="2015-07" db="EMBL/GenBank/DDBJ databases">
        <authorList>
            <person name="Noorani M."/>
        </authorList>
    </citation>
    <scope>NUCLEOTIDE SEQUENCE</scope>
    <source>
        <tissue evidence="8">Gill</tissue>
    </source>
</reference>
<evidence type="ECO:0000256" key="3">
    <source>
        <dbReference type="ARBA" id="ARBA00022692"/>
    </source>
</evidence>
<dbReference type="InterPro" id="IPR002229">
    <property type="entry name" value="RhesusRHD"/>
</dbReference>
<dbReference type="PRINTS" id="PR00342">
    <property type="entry name" value="RHESUSRHD"/>
</dbReference>
<reference evidence="8" key="1">
    <citation type="submission" date="2015-02" db="EMBL/GenBank/DDBJ databases">
        <title>Effects of ammonia exposure on nitrogen metabolism in gills and hemolymph of the swimming crab Portunus trituberculatus.</title>
        <authorList>
            <person name="Liu S."/>
            <person name="Pan L."/>
            <person name="Liu M."/>
            <person name="Yang L."/>
        </authorList>
    </citation>
    <scope>NUCLEOTIDE SEQUENCE</scope>
    <source>
        <tissue evidence="8">Gill</tissue>
    </source>
</reference>
<feature type="transmembrane region" description="Helical" evidence="6">
    <location>
        <begin position="409"/>
        <end position="434"/>
    </location>
</feature>
<dbReference type="Pfam" id="PF00909">
    <property type="entry name" value="Ammonium_transp"/>
    <property type="match status" value="1"/>
</dbReference>
<dbReference type="AlphaFoldDB" id="A0A0B4M163"/>
<keyword evidence="4 6" id="KW-1133">Transmembrane helix</keyword>
<feature type="transmembrane region" description="Helical" evidence="6">
    <location>
        <begin position="341"/>
        <end position="362"/>
    </location>
</feature>
<dbReference type="InterPro" id="IPR024041">
    <property type="entry name" value="NH4_transpt_AmtB-like_dom"/>
</dbReference>
<dbReference type="EMBL" id="KJ126844">
    <property type="protein sequence ID" value="AHY27545.2"/>
    <property type="molecule type" value="mRNA"/>
</dbReference>
<feature type="transmembrane region" description="Helical" evidence="6">
    <location>
        <begin position="283"/>
        <end position="301"/>
    </location>
</feature>
<feature type="transmembrane region" description="Helical" evidence="6">
    <location>
        <begin position="307"/>
        <end position="329"/>
    </location>
</feature>
<comment type="similarity">
    <text evidence="2">Belongs to the ammonium transporter (TC 2.A.49) family. Rh subfamily.</text>
</comment>
<dbReference type="PANTHER" id="PTHR11730">
    <property type="entry name" value="AMMONIUM TRANSPORTER"/>
    <property type="match status" value="1"/>
</dbReference>
<keyword evidence="3 6" id="KW-0812">Transmembrane</keyword>
<dbReference type="InterPro" id="IPR029020">
    <property type="entry name" value="Ammonium/urea_transptr"/>
</dbReference>
<feature type="transmembrane region" description="Helical" evidence="6">
    <location>
        <begin position="120"/>
        <end position="147"/>
    </location>
</feature>
<sequence>MKLSHVHGYFILVLQAIFFVLFCVFVRYHPDANARFHPLFNETHFEEKLDKVKSDDPWGHSKMYPMFQDVHVMIFIGFGFLMMFLKRYGLSSVGINFLIAALCLQWAILVNGFFHLKEGVILVNLTALLGADFTAAAVLISFGVLLGKTTPTQLIILALIEVPVFAINEVIGRQYFGAVDIGDSMFVHVFGAYFGLAASLILYRRDASTEKEGSSYQSDMFAMIGTVFLWLYWPSFNAGTAPGDDQHRGIINTYISLISCCVTTYALSSLLDKHKKFDMVHVQNSTLAGGVAVGTAADLMIHPWGAALLGILAAVISVCGYVYITPLLASRLRIHDTCGVHNLHGLPGILAAIAGAVAAALASEATYGISLYEIFPARVPVEGSPELARLQQKMPDLEGGSGLSGSSQALFQLLTLVVTLVISIAGGIVTGCILRLSPLSVLKTEELYEDEKWWVMEAEDDEGHKGSVTIPMADNGAR</sequence>
<feature type="domain" description="Ammonium transporter AmtB-like" evidence="7">
    <location>
        <begin position="62"/>
        <end position="441"/>
    </location>
</feature>
<evidence type="ECO:0000256" key="6">
    <source>
        <dbReference type="SAM" id="Phobius"/>
    </source>
</evidence>
<dbReference type="OrthoDB" id="534912at2759"/>
<feature type="transmembrane region" description="Helical" evidence="6">
    <location>
        <begin position="253"/>
        <end position="271"/>
    </location>
</feature>
<dbReference type="GO" id="GO:0008519">
    <property type="term" value="F:ammonium channel activity"/>
    <property type="evidence" value="ECO:0007669"/>
    <property type="project" value="InterPro"/>
</dbReference>
<dbReference type="GO" id="GO:0097272">
    <property type="term" value="P:ammonium homeostasis"/>
    <property type="evidence" value="ECO:0007669"/>
    <property type="project" value="TreeGrafter"/>
</dbReference>
<evidence type="ECO:0000259" key="7">
    <source>
        <dbReference type="Pfam" id="PF00909"/>
    </source>
</evidence>
<comment type="subcellular location">
    <subcellularLocation>
        <location evidence="1">Membrane</location>
        <topology evidence="1">Multi-pass membrane protein</topology>
    </subcellularLocation>
</comment>
<dbReference type="GeneID" id="123511471"/>
<evidence type="ECO:0000256" key="2">
    <source>
        <dbReference type="ARBA" id="ARBA00011036"/>
    </source>
</evidence>
<dbReference type="GO" id="GO:0005886">
    <property type="term" value="C:plasma membrane"/>
    <property type="evidence" value="ECO:0007669"/>
    <property type="project" value="InterPro"/>
</dbReference>
<keyword evidence="5 6" id="KW-0472">Membrane</keyword>
<evidence type="ECO:0000313" key="8">
    <source>
        <dbReference type="EMBL" id="AHY27545.2"/>
    </source>
</evidence>
<feature type="transmembrane region" description="Helical" evidence="6">
    <location>
        <begin position="215"/>
        <end position="233"/>
    </location>
</feature>
<proteinExistence type="evidence at transcript level"/>
<feature type="transmembrane region" description="Helical" evidence="6">
    <location>
        <begin position="184"/>
        <end position="203"/>
    </location>
</feature>
<feature type="transmembrane region" description="Helical" evidence="6">
    <location>
        <begin position="154"/>
        <end position="172"/>
    </location>
</feature>
<dbReference type="CTD" id="791729"/>
<dbReference type="Gene3D" id="1.10.3430.10">
    <property type="entry name" value="Ammonium transporter AmtB like domains"/>
    <property type="match status" value="1"/>
</dbReference>
<protein>
    <submittedName>
        <fullName evidence="8">Rh protein</fullName>
    </submittedName>
</protein>